<dbReference type="Gene3D" id="3.10.129.10">
    <property type="entry name" value="Hotdog Thioesterase"/>
    <property type="match status" value="1"/>
</dbReference>
<evidence type="ECO:0000313" key="25">
    <source>
        <dbReference type="EMBL" id="QGZ96189.1"/>
    </source>
</evidence>
<dbReference type="AlphaFoldDB" id="A0A6I6MNC5"/>
<evidence type="ECO:0000256" key="16">
    <source>
        <dbReference type="ARBA" id="ARBA00038848"/>
    </source>
</evidence>
<keyword evidence="10" id="KW-0443">Lipid metabolism</keyword>
<evidence type="ECO:0000256" key="18">
    <source>
        <dbReference type="ARBA" id="ARBA00043210"/>
    </source>
</evidence>
<evidence type="ECO:0000256" key="6">
    <source>
        <dbReference type="ARBA" id="ARBA00022703"/>
    </source>
</evidence>
<keyword evidence="8" id="KW-0276">Fatty acid metabolism</keyword>
<dbReference type="GO" id="GO:0016020">
    <property type="term" value="C:membrane"/>
    <property type="evidence" value="ECO:0007669"/>
    <property type="project" value="UniProtKB-SubCell"/>
</dbReference>
<keyword evidence="9" id="KW-0809">Transit peptide</keyword>
<comment type="subcellular location">
    <subcellularLocation>
        <location evidence="3">Cell projection</location>
        <location evidence="3">Ruffle membrane</location>
    </subcellularLocation>
    <subcellularLocation>
        <location evidence="2">Cytoplasm</location>
    </subcellularLocation>
    <subcellularLocation>
        <location evidence="1">Membrane</location>
        <topology evidence="1">Peripheral membrane protein</topology>
    </subcellularLocation>
</comment>
<keyword evidence="11" id="KW-0472">Membrane</keyword>
<evidence type="ECO:0000256" key="5">
    <source>
        <dbReference type="ARBA" id="ARBA00022490"/>
    </source>
</evidence>
<evidence type="ECO:0000256" key="13">
    <source>
        <dbReference type="ARBA" id="ARBA00035852"/>
    </source>
</evidence>
<evidence type="ECO:0000256" key="10">
    <source>
        <dbReference type="ARBA" id="ARBA00023098"/>
    </source>
</evidence>
<evidence type="ECO:0000256" key="8">
    <source>
        <dbReference type="ARBA" id="ARBA00022832"/>
    </source>
</evidence>
<comment type="catalytic activity">
    <reaction evidence="19">
        <text>octanoyl-CoA + H2O = octanoate + CoA + H(+)</text>
        <dbReference type="Rhea" id="RHEA:30143"/>
        <dbReference type="ChEBI" id="CHEBI:15377"/>
        <dbReference type="ChEBI" id="CHEBI:15378"/>
        <dbReference type="ChEBI" id="CHEBI:25646"/>
        <dbReference type="ChEBI" id="CHEBI:57287"/>
        <dbReference type="ChEBI" id="CHEBI:57386"/>
    </reaction>
    <physiologicalReaction direction="left-to-right" evidence="19">
        <dbReference type="Rhea" id="RHEA:30144"/>
    </physiologicalReaction>
</comment>
<dbReference type="GO" id="GO:0016790">
    <property type="term" value="F:thiolester hydrolase activity"/>
    <property type="evidence" value="ECO:0007669"/>
    <property type="project" value="UniProtKB-ARBA"/>
</dbReference>
<keyword evidence="5" id="KW-0963">Cytoplasm</keyword>
<evidence type="ECO:0000256" key="23">
    <source>
        <dbReference type="ARBA" id="ARBA00048180"/>
    </source>
</evidence>
<dbReference type="SUPFAM" id="SSF54637">
    <property type="entry name" value="Thioesterase/thiol ester dehydrase-isomerase"/>
    <property type="match status" value="1"/>
</dbReference>
<comment type="similarity">
    <text evidence="15">Belongs to the THEM4/THEM5 thioesterase family.</text>
</comment>
<dbReference type="GO" id="GO:0005737">
    <property type="term" value="C:cytoplasm"/>
    <property type="evidence" value="ECO:0007669"/>
    <property type="project" value="UniProtKB-SubCell"/>
</dbReference>
<dbReference type="PANTHER" id="PTHR12418">
    <property type="entry name" value="ACYL-COENZYME A THIOESTERASE THEM4"/>
    <property type="match status" value="1"/>
</dbReference>
<keyword evidence="4" id="KW-1003">Cell membrane</keyword>
<evidence type="ECO:0000256" key="2">
    <source>
        <dbReference type="ARBA" id="ARBA00004496"/>
    </source>
</evidence>
<dbReference type="Proteomes" id="UP000431269">
    <property type="component" value="Chromosome"/>
</dbReference>
<proteinExistence type="inferred from homology"/>
<evidence type="ECO:0000259" key="24">
    <source>
        <dbReference type="Pfam" id="PF03061"/>
    </source>
</evidence>
<evidence type="ECO:0000256" key="1">
    <source>
        <dbReference type="ARBA" id="ARBA00004170"/>
    </source>
</evidence>
<comment type="catalytic activity">
    <reaction evidence="13">
        <text>(5Z,8Z,11Z,14Z)-eicosatetraenoyl-CoA + H2O = (5Z,8Z,11Z,14Z)-eicosatetraenoate + CoA + H(+)</text>
        <dbReference type="Rhea" id="RHEA:40151"/>
        <dbReference type="ChEBI" id="CHEBI:15377"/>
        <dbReference type="ChEBI" id="CHEBI:15378"/>
        <dbReference type="ChEBI" id="CHEBI:32395"/>
        <dbReference type="ChEBI" id="CHEBI:57287"/>
        <dbReference type="ChEBI" id="CHEBI:57368"/>
    </reaction>
    <physiologicalReaction direction="left-to-right" evidence="13">
        <dbReference type="Rhea" id="RHEA:40152"/>
    </physiologicalReaction>
</comment>
<evidence type="ECO:0000256" key="11">
    <source>
        <dbReference type="ARBA" id="ARBA00023136"/>
    </source>
</evidence>
<feature type="domain" description="Thioesterase" evidence="24">
    <location>
        <begin position="62"/>
        <end position="120"/>
    </location>
</feature>
<keyword evidence="12" id="KW-0966">Cell projection</keyword>
<dbReference type="KEGG" id="tsv:DSM104635_03047"/>
<dbReference type="InterPro" id="IPR006683">
    <property type="entry name" value="Thioestr_dom"/>
</dbReference>
<dbReference type="EMBL" id="CP047045">
    <property type="protein sequence ID" value="QGZ96189.1"/>
    <property type="molecule type" value="Genomic_DNA"/>
</dbReference>
<evidence type="ECO:0000256" key="14">
    <source>
        <dbReference type="ARBA" id="ARBA00037002"/>
    </source>
</evidence>
<comment type="catalytic activity">
    <reaction evidence="14">
        <text>(9Z)-octadecenoyl-CoA + H2O = (9Z)-octadecenoate + CoA + H(+)</text>
        <dbReference type="Rhea" id="RHEA:40139"/>
        <dbReference type="ChEBI" id="CHEBI:15377"/>
        <dbReference type="ChEBI" id="CHEBI:15378"/>
        <dbReference type="ChEBI" id="CHEBI:30823"/>
        <dbReference type="ChEBI" id="CHEBI:57287"/>
        <dbReference type="ChEBI" id="CHEBI:57387"/>
    </reaction>
    <physiologicalReaction direction="left-to-right" evidence="14">
        <dbReference type="Rhea" id="RHEA:40140"/>
    </physiologicalReaction>
</comment>
<name>A0A6I6MNC5_9CAUL</name>
<evidence type="ECO:0000256" key="3">
    <source>
        <dbReference type="ARBA" id="ARBA00004632"/>
    </source>
</evidence>
<keyword evidence="6" id="KW-0053">Apoptosis</keyword>
<evidence type="ECO:0000256" key="20">
    <source>
        <dbReference type="ARBA" id="ARBA00047734"/>
    </source>
</evidence>
<comment type="catalytic activity">
    <reaction evidence="20">
        <text>hexadecanoyl-CoA + H2O = hexadecanoate + CoA + H(+)</text>
        <dbReference type="Rhea" id="RHEA:16645"/>
        <dbReference type="ChEBI" id="CHEBI:7896"/>
        <dbReference type="ChEBI" id="CHEBI:15377"/>
        <dbReference type="ChEBI" id="CHEBI:15378"/>
        <dbReference type="ChEBI" id="CHEBI:57287"/>
        <dbReference type="ChEBI" id="CHEBI:57379"/>
        <dbReference type="EC" id="3.1.2.2"/>
    </reaction>
    <physiologicalReaction direction="left-to-right" evidence="20">
        <dbReference type="Rhea" id="RHEA:16646"/>
    </physiologicalReaction>
</comment>
<dbReference type="PANTHER" id="PTHR12418:SF19">
    <property type="entry name" value="ACYL-COENZYME A THIOESTERASE THEM4"/>
    <property type="match status" value="1"/>
</dbReference>
<evidence type="ECO:0000256" key="15">
    <source>
        <dbReference type="ARBA" id="ARBA00038456"/>
    </source>
</evidence>
<evidence type="ECO:0000256" key="7">
    <source>
        <dbReference type="ARBA" id="ARBA00022801"/>
    </source>
</evidence>
<protein>
    <recommendedName>
        <fullName evidence="17">Acyl-coenzyme A thioesterase THEM4</fullName>
        <ecNumber evidence="16">3.1.2.2</ecNumber>
    </recommendedName>
    <alternativeName>
        <fullName evidence="18">Thioesterase superfamily member 4</fullName>
    </alternativeName>
</protein>
<evidence type="ECO:0000256" key="9">
    <source>
        <dbReference type="ARBA" id="ARBA00022946"/>
    </source>
</evidence>
<keyword evidence="7" id="KW-0378">Hydrolase</keyword>
<dbReference type="RefSeq" id="WP_158766996.1">
    <property type="nucleotide sequence ID" value="NZ_CP047045.1"/>
</dbReference>
<comment type="catalytic activity">
    <reaction evidence="22">
        <text>dodecanoyl-CoA + H2O = dodecanoate + CoA + H(+)</text>
        <dbReference type="Rhea" id="RHEA:30135"/>
        <dbReference type="ChEBI" id="CHEBI:15377"/>
        <dbReference type="ChEBI" id="CHEBI:15378"/>
        <dbReference type="ChEBI" id="CHEBI:18262"/>
        <dbReference type="ChEBI" id="CHEBI:57287"/>
        <dbReference type="ChEBI" id="CHEBI:57375"/>
    </reaction>
    <physiologicalReaction direction="left-to-right" evidence="22">
        <dbReference type="Rhea" id="RHEA:30136"/>
    </physiologicalReaction>
</comment>
<evidence type="ECO:0000256" key="17">
    <source>
        <dbReference type="ARBA" id="ARBA00040123"/>
    </source>
</evidence>
<dbReference type="InterPro" id="IPR029069">
    <property type="entry name" value="HotDog_dom_sf"/>
</dbReference>
<dbReference type="InterPro" id="IPR052365">
    <property type="entry name" value="THEM4/THEM5_acyl-CoA_thioest"/>
</dbReference>
<gene>
    <name evidence="25" type="ORF">DSM104635_03047</name>
</gene>
<dbReference type="GO" id="GO:0006631">
    <property type="term" value="P:fatty acid metabolic process"/>
    <property type="evidence" value="ECO:0007669"/>
    <property type="project" value="UniProtKB-KW"/>
</dbReference>
<reference evidence="26" key="1">
    <citation type="submission" date="2019-12" db="EMBL/GenBank/DDBJ databases">
        <title>Complete genome of Terracaulis silvestris 0127_4.</title>
        <authorList>
            <person name="Vieira S."/>
            <person name="Riedel T."/>
            <person name="Sproer C."/>
            <person name="Pascual J."/>
            <person name="Boedeker C."/>
            <person name="Overmann J."/>
        </authorList>
    </citation>
    <scope>NUCLEOTIDE SEQUENCE [LARGE SCALE GENOMIC DNA]</scope>
    <source>
        <strain evidence="26">0127_4</strain>
    </source>
</reference>
<evidence type="ECO:0000256" key="21">
    <source>
        <dbReference type="ARBA" id="ARBA00047969"/>
    </source>
</evidence>
<evidence type="ECO:0000313" key="26">
    <source>
        <dbReference type="Proteomes" id="UP000431269"/>
    </source>
</evidence>
<dbReference type="Pfam" id="PF03061">
    <property type="entry name" value="4HBT"/>
    <property type="match status" value="1"/>
</dbReference>
<evidence type="ECO:0000256" key="12">
    <source>
        <dbReference type="ARBA" id="ARBA00023273"/>
    </source>
</evidence>
<keyword evidence="26" id="KW-1185">Reference proteome</keyword>
<organism evidence="25 26">
    <name type="scientific">Terricaulis silvestris</name>
    <dbReference type="NCBI Taxonomy" id="2686094"/>
    <lineage>
        <taxon>Bacteria</taxon>
        <taxon>Pseudomonadati</taxon>
        <taxon>Pseudomonadota</taxon>
        <taxon>Alphaproteobacteria</taxon>
        <taxon>Caulobacterales</taxon>
        <taxon>Caulobacteraceae</taxon>
        <taxon>Terricaulis</taxon>
    </lineage>
</organism>
<dbReference type="EC" id="3.1.2.2" evidence="16"/>
<dbReference type="CDD" id="cd03443">
    <property type="entry name" value="PaaI_thioesterase"/>
    <property type="match status" value="1"/>
</dbReference>
<evidence type="ECO:0000256" key="22">
    <source>
        <dbReference type="ARBA" id="ARBA00048074"/>
    </source>
</evidence>
<comment type="catalytic activity">
    <reaction evidence="23">
        <text>tetradecanoyl-CoA + H2O = tetradecanoate + CoA + H(+)</text>
        <dbReference type="Rhea" id="RHEA:40119"/>
        <dbReference type="ChEBI" id="CHEBI:15377"/>
        <dbReference type="ChEBI" id="CHEBI:15378"/>
        <dbReference type="ChEBI" id="CHEBI:30807"/>
        <dbReference type="ChEBI" id="CHEBI:57287"/>
        <dbReference type="ChEBI" id="CHEBI:57385"/>
    </reaction>
    <physiologicalReaction direction="left-to-right" evidence="23">
        <dbReference type="Rhea" id="RHEA:40120"/>
    </physiologicalReaction>
</comment>
<comment type="catalytic activity">
    <reaction evidence="21">
        <text>decanoyl-CoA + H2O = decanoate + CoA + H(+)</text>
        <dbReference type="Rhea" id="RHEA:40059"/>
        <dbReference type="ChEBI" id="CHEBI:15377"/>
        <dbReference type="ChEBI" id="CHEBI:15378"/>
        <dbReference type="ChEBI" id="CHEBI:27689"/>
        <dbReference type="ChEBI" id="CHEBI:57287"/>
        <dbReference type="ChEBI" id="CHEBI:61430"/>
    </reaction>
    <physiologicalReaction direction="left-to-right" evidence="21">
        <dbReference type="Rhea" id="RHEA:40060"/>
    </physiologicalReaction>
</comment>
<sequence length="166" mass="18206">MNDALPSKPPILPRAPGGEVILCAECIRRGGCRLGITKEGIIGEHRTETLLMCPKDHEGGAGVAHGGWTASVIDEALGHLPLLCGQMTVTAKLSVEFVRPVPIERPLKLVAWRERVERNRWINAGELTLVSTGVVLARAHGEFAMRDQTRHFEKFREWIAAEENGG</sequence>
<accession>A0A6I6MNC5</accession>
<evidence type="ECO:0000256" key="19">
    <source>
        <dbReference type="ARBA" id="ARBA00047588"/>
    </source>
</evidence>
<evidence type="ECO:0000256" key="4">
    <source>
        <dbReference type="ARBA" id="ARBA00022475"/>
    </source>
</evidence>